<dbReference type="AlphaFoldDB" id="G6Y5R0"/>
<keyword evidence="2" id="KW-1185">Reference proteome</keyword>
<gene>
    <name evidence="1" type="ORF">MEA186_06348</name>
</gene>
<dbReference type="Proteomes" id="UP000002949">
    <property type="component" value="Unassembled WGS sequence"/>
</dbReference>
<evidence type="ECO:0000313" key="1">
    <source>
        <dbReference type="EMBL" id="EHH12924.1"/>
    </source>
</evidence>
<dbReference type="EMBL" id="AGSN01000063">
    <property type="protein sequence ID" value="EHH12924.1"/>
    <property type="molecule type" value="Genomic_DNA"/>
</dbReference>
<reference evidence="1 2" key="1">
    <citation type="journal article" date="2012" name="J. Bacteriol.">
        <title>Draft Genome Sequence of Plant Growth-Promoting Rhizobium Mesorhizobium amorphae, Isolated from Zinc-Lead Mine Tailings.</title>
        <authorList>
            <person name="Hao X."/>
            <person name="Lin Y."/>
            <person name="Johnstone L."/>
            <person name="Baltrus D.A."/>
            <person name="Miller S.J."/>
            <person name="Wei G."/>
            <person name="Rensing C."/>
        </authorList>
    </citation>
    <scope>NUCLEOTIDE SEQUENCE [LARGE SCALE GENOMIC DNA]</scope>
    <source>
        <strain evidence="1 2">CCNWGS0123</strain>
    </source>
</reference>
<name>G6Y5R0_9HYPH</name>
<proteinExistence type="predicted"/>
<protein>
    <submittedName>
        <fullName evidence="1">Uncharacterized protein</fullName>
    </submittedName>
</protein>
<organism evidence="1 2">
    <name type="scientific">Mesorhizobium amorphae CCNWGS0123</name>
    <dbReference type="NCBI Taxonomy" id="1082933"/>
    <lineage>
        <taxon>Bacteria</taxon>
        <taxon>Pseudomonadati</taxon>
        <taxon>Pseudomonadota</taxon>
        <taxon>Alphaproteobacteria</taxon>
        <taxon>Hyphomicrobiales</taxon>
        <taxon>Phyllobacteriaceae</taxon>
        <taxon>Mesorhizobium</taxon>
    </lineage>
</organism>
<evidence type="ECO:0000313" key="2">
    <source>
        <dbReference type="Proteomes" id="UP000002949"/>
    </source>
</evidence>
<accession>G6Y5R0</accession>
<sequence>MPHVMFLRKVGLRSKAQLLPLILTQLTELLNLITAQTSLALRKLFRGWRGICSGVLRNRGHGVVGATMMDGLGRGGFPFCCGPAVCRVEFPLLRI</sequence>
<dbReference type="eggNOG" id="ENOG5031CH5">
    <property type="taxonomic scope" value="Bacteria"/>
</dbReference>